<protein>
    <recommendedName>
        <fullName evidence="3">Dodecin domain-containing protein</fullName>
    </recommendedName>
</protein>
<dbReference type="InterPro" id="IPR025543">
    <property type="entry name" value="Dodecin-like"/>
</dbReference>
<dbReference type="AlphaFoldDB" id="A0A225T0D3"/>
<reference evidence="1 2" key="1">
    <citation type="journal article" date="2010" name="Int. J. Syst. Evol. Microbiol.">
        <title>Reclassification of Herbaspirillum putei as a later heterotypic synonym of Herbaspirillum huttiense, with the description of H. huttiense subsp. huttiense subsp. nov. and H. huttiense subsp. putei subsp. nov., comb. nov., and description of Herbaspirillum aquaticum sp. nov.</title>
        <authorList>
            <person name="Dobritsa A.P."/>
            <person name="Reddy M.C."/>
            <person name="Samadpour M."/>
        </authorList>
    </citation>
    <scope>NUCLEOTIDE SEQUENCE [LARGE SCALE GENOMIC DNA]</scope>
    <source>
        <strain evidence="1 2">IEH 4430</strain>
    </source>
</reference>
<dbReference type="PANTHER" id="PTHR39324:SF1">
    <property type="entry name" value="CALCIUM DODECIN"/>
    <property type="match status" value="1"/>
</dbReference>
<dbReference type="InterPro" id="IPR009923">
    <property type="entry name" value="Dodecin"/>
</dbReference>
<gene>
    <name evidence="1" type="ORF">CEJ45_06665</name>
</gene>
<dbReference type="InterPro" id="IPR050049">
    <property type="entry name" value="Dodecin_bact"/>
</dbReference>
<keyword evidence="2" id="KW-1185">Reference proteome</keyword>
<evidence type="ECO:0000313" key="1">
    <source>
        <dbReference type="EMBL" id="OWY35495.1"/>
    </source>
</evidence>
<dbReference type="SUPFAM" id="SSF89807">
    <property type="entry name" value="Dodecin-like"/>
    <property type="match status" value="1"/>
</dbReference>
<dbReference type="RefSeq" id="WP_088754385.1">
    <property type="nucleotide sequence ID" value="NZ_JARJFG010000037.1"/>
</dbReference>
<organism evidence="1 2">
    <name type="scientific">Herbaspirillum aquaticum</name>
    <dbReference type="NCBI Taxonomy" id="568783"/>
    <lineage>
        <taxon>Bacteria</taxon>
        <taxon>Pseudomonadati</taxon>
        <taxon>Pseudomonadota</taxon>
        <taxon>Betaproteobacteria</taxon>
        <taxon>Burkholderiales</taxon>
        <taxon>Oxalobacteraceae</taxon>
        <taxon>Herbaspirillum</taxon>
    </lineage>
</organism>
<dbReference type="EMBL" id="NJGV01000005">
    <property type="protein sequence ID" value="OWY35495.1"/>
    <property type="molecule type" value="Genomic_DNA"/>
</dbReference>
<comment type="caution">
    <text evidence="1">The sequence shown here is derived from an EMBL/GenBank/DDBJ whole genome shotgun (WGS) entry which is preliminary data.</text>
</comment>
<evidence type="ECO:0000313" key="2">
    <source>
        <dbReference type="Proteomes" id="UP000214747"/>
    </source>
</evidence>
<dbReference type="PANTHER" id="PTHR39324">
    <property type="entry name" value="CALCIUM DODECIN"/>
    <property type="match status" value="1"/>
</dbReference>
<proteinExistence type="predicted"/>
<dbReference type="InterPro" id="IPR036694">
    <property type="entry name" value="Dodecin-like_sf"/>
</dbReference>
<evidence type="ECO:0008006" key="3">
    <source>
        <dbReference type="Google" id="ProtNLM"/>
    </source>
</evidence>
<dbReference type="Gene3D" id="3.30.1660.10">
    <property type="entry name" value="Flavin-binding protein dodecin"/>
    <property type="match status" value="1"/>
</dbReference>
<sequence>MTERKQDNSSTYKIIEVVGSSPNGTDDAIRNAIADVVKTVKNVDWFEVTQCRGHVENGSIGHFQVGLKIGFRVDT</sequence>
<dbReference type="NCBIfam" id="NF043052">
    <property type="entry name" value="DodecBact"/>
    <property type="match status" value="1"/>
</dbReference>
<name>A0A225T0D3_9BURK</name>
<dbReference type="Proteomes" id="UP000214747">
    <property type="component" value="Unassembled WGS sequence"/>
</dbReference>
<dbReference type="Pfam" id="PF07311">
    <property type="entry name" value="Dodecin"/>
    <property type="match status" value="1"/>
</dbReference>
<accession>A0A225T0D3</accession>